<dbReference type="Proteomes" id="UP000269721">
    <property type="component" value="Unassembled WGS sequence"/>
</dbReference>
<accession>A0A4P9WKS5</accession>
<proteinExistence type="predicted"/>
<reference evidence="2" key="1">
    <citation type="journal article" date="2018" name="Nat. Microbiol.">
        <title>Leveraging single-cell genomics to expand the fungal tree of life.</title>
        <authorList>
            <person name="Ahrendt S.R."/>
            <person name="Quandt C.A."/>
            <person name="Ciobanu D."/>
            <person name="Clum A."/>
            <person name="Salamov A."/>
            <person name="Andreopoulos B."/>
            <person name="Cheng J.F."/>
            <person name="Woyke T."/>
            <person name="Pelin A."/>
            <person name="Henrissat B."/>
            <person name="Reynolds N.K."/>
            <person name="Benny G.L."/>
            <person name="Smith M.E."/>
            <person name="James T.Y."/>
            <person name="Grigoriev I.V."/>
        </authorList>
    </citation>
    <scope>NUCLEOTIDE SEQUENCE [LARGE SCALE GENOMIC DNA]</scope>
</reference>
<gene>
    <name evidence="1" type="ORF">BDK51DRAFT_50186</name>
</gene>
<name>A0A4P9WKS5_9FUNG</name>
<keyword evidence="2" id="KW-1185">Reference proteome</keyword>
<dbReference type="AlphaFoldDB" id="A0A4P9WKS5"/>
<sequence>MSPTTAGPVGRRLYPRSCVHSIQVPRLEREDVNLAVKCAKGGANSALPTMTSLTPPTLRLPAPALVKKNSSTGKACESHQQSLAGHSFVSGDSGGGAAVNRGAAGPEVSLRPSCSEKAARHHKLTGAYKWFKISKAQSAHILHGNGTSNLPEALYEKWTSTLLQPSTFYMASLTDLVSWPPLQFQLHPFRHSIPVMRITSVVTIPEMKSLPSLDENHLGSSDP</sequence>
<evidence type="ECO:0000313" key="2">
    <source>
        <dbReference type="Proteomes" id="UP000269721"/>
    </source>
</evidence>
<protein>
    <submittedName>
        <fullName evidence="1">Uncharacterized protein</fullName>
    </submittedName>
</protein>
<organism evidence="1 2">
    <name type="scientific">Blyttiomyces helicus</name>
    <dbReference type="NCBI Taxonomy" id="388810"/>
    <lineage>
        <taxon>Eukaryota</taxon>
        <taxon>Fungi</taxon>
        <taxon>Fungi incertae sedis</taxon>
        <taxon>Chytridiomycota</taxon>
        <taxon>Chytridiomycota incertae sedis</taxon>
        <taxon>Chytridiomycetes</taxon>
        <taxon>Chytridiomycetes incertae sedis</taxon>
        <taxon>Blyttiomyces</taxon>
    </lineage>
</organism>
<evidence type="ECO:0000313" key="1">
    <source>
        <dbReference type="EMBL" id="RKO91780.1"/>
    </source>
</evidence>
<dbReference type="EMBL" id="KZ994906">
    <property type="protein sequence ID" value="RKO91780.1"/>
    <property type="molecule type" value="Genomic_DNA"/>
</dbReference>